<dbReference type="RefSeq" id="WP_243321953.1">
    <property type="nucleotide sequence ID" value="NZ_JALGCL010000004.1"/>
</dbReference>
<evidence type="ECO:0000313" key="4">
    <source>
        <dbReference type="Proteomes" id="UP001165423"/>
    </source>
</evidence>
<dbReference type="InterPro" id="IPR011992">
    <property type="entry name" value="EF-hand-dom_pair"/>
</dbReference>
<feature type="domain" description="EF-hand" evidence="2">
    <location>
        <begin position="43"/>
        <end position="78"/>
    </location>
</feature>
<evidence type="ECO:0000256" key="1">
    <source>
        <dbReference type="SAM" id="SignalP"/>
    </source>
</evidence>
<protein>
    <recommendedName>
        <fullName evidence="2">EF-hand domain-containing protein</fullName>
    </recommendedName>
</protein>
<name>A0ABT0A653_9GAMM</name>
<accession>A0ABT0A653</accession>
<dbReference type="Pfam" id="PF13202">
    <property type="entry name" value="EF-hand_5"/>
    <property type="match status" value="1"/>
</dbReference>
<feature type="signal peptide" evidence="1">
    <location>
        <begin position="1"/>
        <end position="25"/>
    </location>
</feature>
<reference evidence="3 4" key="1">
    <citation type="submission" date="2022-03" db="EMBL/GenBank/DDBJ databases">
        <title>Luteimonas soily sp. nov., a novel bacterium isolated from the soil.</title>
        <authorList>
            <person name="Zhang X."/>
        </authorList>
    </citation>
    <scope>NUCLEOTIDE SEQUENCE [LARGE SCALE GENOMIC DNA]</scope>
    <source>
        <strain evidence="3 4">50</strain>
    </source>
</reference>
<organism evidence="3 4">
    <name type="scientific">Cognatiluteimonas sedimenti</name>
    <dbReference type="NCBI Taxonomy" id="2927791"/>
    <lineage>
        <taxon>Bacteria</taxon>
        <taxon>Pseudomonadati</taxon>
        <taxon>Pseudomonadota</taxon>
        <taxon>Gammaproteobacteria</taxon>
        <taxon>Lysobacterales</taxon>
        <taxon>Lysobacteraceae</taxon>
        <taxon>Cognatiluteimonas</taxon>
    </lineage>
</organism>
<gene>
    <name evidence="3" type="ORF">MQC88_10905</name>
</gene>
<dbReference type="Proteomes" id="UP001165423">
    <property type="component" value="Unassembled WGS sequence"/>
</dbReference>
<proteinExistence type="predicted"/>
<dbReference type="InterPro" id="IPR018247">
    <property type="entry name" value="EF_Hand_1_Ca_BS"/>
</dbReference>
<dbReference type="SUPFAM" id="SSF47473">
    <property type="entry name" value="EF-hand"/>
    <property type="match status" value="1"/>
</dbReference>
<sequence length="166" mass="17452">MTPRKPIAVAIAGLGLAIAAGMAWAQAAAPAPSPQAPPLRAEPSPPQVDATFAAWDRDHNGVLSLQEFRDGSRGMRRMAGVRGRLHQQFEAVDADGNDAIDAAEYGNLLLVKRAGKGAPPLSTFDADRNQRLDFAEYLALVSHLGERRTATPRPVTAPAAGPAAGR</sequence>
<keyword evidence="4" id="KW-1185">Reference proteome</keyword>
<dbReference type="Gene3D" id="1.10.238.10">
    <property type="entry name" value="EF-hand"/>
    <property type="match status" value="1"/>
</dbReference>
<comment type="caution">
    <text evidence="3">The sequence shown here is derived from an EMBL/GenBank/DDBJ whole genome shotgun (WGS) entry which is preliminary data.</text>
</comment>
<dbReference type="PROSITE" id="PS50222">
    <property type="entry name" value="EF_HAND_2"/>
    <property type="match status" value="1"/>
</dbReference>
<evidence type="ECO:0000313" key="3">
    <source>
        <dbReference type="EMBL" id="MCJ0826452.1"/>
    </source>
</evidence>
<feature type="chain" id="PRO_5046584412" description="EF-hand domain-containing protein" evidence="1">
    <location>
        <begin position="26"/>
        <end position="166"/>
    </location>
</feature>
<evidence type="ECO:0000259" key="2">
    <source>
        <dbReference type="PROSITE" id="PS50222"/>
    </source>
</evidence>
<dbReference type="EMBL" id="JALGCL010000004">
    <property type="protein sequence ID" value="MCJ0826452.1"/>
    <property type="molecule type" value="Genomic_DNA"/>
</dbReference>
<keyword evidence="1" id="KW-0732">Signal</keyword>
<dbReference type="InterPro" id="IPR002048">
    <property type="entry name" value="EF_hand_dom"/>
</dbReference>
<dbReference type="SMART" id="SM00054">
    <property type="entry name" value="EFh"/>
    <property type="match status" value="3"/>
</dbReference>
<dbReference type="PROSITE" id="PS00018">
    <property type="entry name" value="EF_HAND_1"/>
    <property type="match status" value="3"/>
</dbReference>